<keyword evidence="2" id="KW-0699">rRNA-binding</keyword>
<evidence type="ECO:0000313" key="8">
    <source>
        <dbReference type="Proteomes" id="UP001595478"/>
    </source>
</evidence>
<dbReference type="SMART" id="SM00463">
    <property type="entry name" value="SMR"/>
    <property type="match status" value="1"/>
</dbReference>
<keyword evidence="5" id="KW-0694">RNA-binding</keyword>
<proteinExistence type="predicted"/>
<dbReference type="Pfam" id="PF01713">
    <property type="entry name" value="Smr"/>
    <property type="match status" value="1"/>
</dbReference>
<dbReference type="PANTHER" id="PTHR35562:SF1">
    <property type="entry name" value="UPF0115 PROTEIN YFCN"/>
    <property type="match status" value="1"/>
</dbReference>
<dbReference type="Proteomes" id="UP001595478">
    <property type="component" value="Unassembled WGS sequence"/>
</dbReference>
<comment type="caution">
    <text evidence="7">The sequence shown here is derived from an EMBL/GenBank/DDBJ whole genome shotgun (WGS) entry which is preliminary data.</text>
</comment>
<dbReference type="NCBIfam" id="NF003432">
    <property type="entry name" value="PRK04946.1"/>
    <property type="match status" value="1"/>
</dbReference>
<dbReference type="InterPro" id="IPR022990">
    <property type="entry name" value="SmrB-like"/>
</dbReference>
<protein>
    <submittedName>
        <fullName evidence="7">Endonuclease SmrB</fullName>
    </submittedName>
</protein>
<dbReference type="PROSITE" id="PS50828">
    <property type="entry name" value="SMR"/>
    <property type="match status" value="1"/>
</dbReference>
<name>A0ABV7FJ59_9ALTE</name>
<dbReference type="SUPFAM" id="SSF160443">
    <property type="entry name" value="SMR domain-like"/>
    <property type="match status" value="1"/>
</dbReference>
<evidence type="ECO:0000256" key="2">
    <source>
        <dbReference type="ARBA" id="ARBA00022730"/>
    </source>
</evidence>
<dbReference type="GO" id="GO:0004519">
    <property type="term" value="F:endonuclease activity"/>
    <property type="evidence" value="ECO:0007669"/>
    <property type="project" value="UniProtKB-KW"/>
</dbReference>
<dbReference type="InterPro" id="IPR002625">
    <property type="entry name" value="Smr_dom"/>
</dbReference>
<evidence type="ECO:0000256" key="3">
    <source>
        <dbReference type="ARBA" id="ARBA00022759"/>
    </source>
</evidence>
<dbReference type="InterPro" id="IPR036063">
    <property type="entry name" value="Smr_dom_sf"/>
</dbReference>
<dbReference type="PANTHER" id="PTHR35562">
    <property type="entry name" value="DNA ENDONUCLEASE SMRA-RELATED"/>
    <property type="match status" value="1"/>
</dbReference>
<dbReference type="EMBL" id="JBHRSW010000004">
    <property type="protein sequence ID" value="MFC3120314.1"/>
    <property type="molecule type" value="Genomic_DNA"/>
</dbReference>
<keyword evidence="1" id="KW-0540">Nuclease</keyword>
<keyword evidence="3 7" id="KW-0255">Endonuclease</keyword>
<keyword evidence="4" id="KW-0378">Hydrolase</keyword>
<sequence length="183" mass="20952">MKKVPQNDDFESFASLFKDTKRIKSDKYLAPRASMTQKAESLHKRKQAMQTKQRNASFEFSDGFEAHFDGNQSMLFCRDERHRAQIKALRRGEYVPELILDLHGVNREDAKLELAAVIQEAYDKHHECINIIHGVSGGVLKQHVPNWLVQHPKVIGFHQAPLEWGGKGALLVLVATRRDEKPN</sequence>
<evidence type="ECO:0000256" key="5">
    <source>
        <dbReference type="ARBA" id="ARBA00022884"/>
    </source>
</evidence>
<reference evidence="8" key="1">
    <citation type="journal article" date="2019" name="Int. J. Syst. Evol. Microbiol.">
        <title>The Global Catalogue of Microorganisms (GCM) 10K type strain sequencing project: providing services to taxonomists for standard genome sequencing and annotation.</title>
        <authorList>
            <consortium name="The Broad Institute Genomics Platform"/>
            <consortium name="The Broad Institute Genome Sequencing Center for Infectious Disease"/>
            <person name="Wu L."/>
            <person name="Ma J."/>
        </authorList>
    </citation>
    <scope>NUCLEOTIDE SEQUENCE [LARGE SCALE GENOMIC DNA]</scope>
    <source>
        <strain evidence="8">KCTC 52473</strain>
    </source>
</reference>
<accession>A0ABV7FJ59</accession>
<organism evidence="7 8">
    <name type="scientific">Agaribacter flavus</name>
    <dbReference type="NCBI Taxonomy" id="1902781"/>
    <lineage>
        <taxon>Bacteria</taxon>
        <taxon>Pseudomonadati</taxon>
        <taxon>Pseudomonadota</taxon>
        <taxon>Gammaproteobacteria</taxon>
        <taxon>Alteromonadales</taxon>
        <taxon>Alteromonadaceae</taxon>
        <taxon>Agaribacter</taxon>
    </lineage>
</organism>
<evidence type="ECO:0000256" key="1">
    <source>
        <dbReference type="ARBA" id="ARBA00022722"/>
    </source>
</evidence>
<dbReference type="RefSeq" id="WP_376918452.1">
    <property type="nucleotide sequence ID" value="NZ_JBHRSW010000004.1"/>
</dbReference>
<evidence type="ECO:0000259" key="6">
    <source>
        <dbReference type="PROSITE" id="PS50828"/>
    </source>
</evidence>
<evidence type="ECO:0000256" key="4">
    <source>
        <dbReference type="ARBA" id="ARBA00022801"/>
    </source>
</evidence>
<feature type="domain" description="Smr" evidence="6">
    <location>
        <begin position="100"/>
        <end position="175"/>
    </location>
</feature>
<gene>
    <name evidence="7" type="primary">smrB</name>
    <name evidence="7" type="ORF">ACFOHL_01635</name>
</gene>
<keyword evidence="8" id="KW-1185">Reference proteome</keyword>
<evidence type="ECO:0000313" key="7">
    <source>
        <dbReference type="EMBL" id="MFC3120314.1"/>
    </source>
</evidence>
<dbReference type="Gene3D" id="3.30.1370.110">
    <property type="match status" value="1"/>
</dbReference>